<dbReference type="PANTHER" id="PTHR13340">
    <property type="entry name" value="GATA ZINC FINGER DOMAIN-CONTAINING"/>
    <property type="match status" value="1"/>
</dbReference>
<keyword evidence="6" id="KW-0539">Nucleus</keyword>
<feature type="compositionally biased region" description="Polar residues" evidence="8">
    <location>
        <begin position="57"/>
        <end position="81"/>
    </location>
</feature>
<evidence type="ECO:0000256" key="6">
    <source>
        <dbReference type="ARBA" id="ARBA00023242"/>
    </source>
</evidence>
<organism evidence="10 11">
    <name type="scientific">Plakobranchus ocellatus</name>
    <dbReference type="NCBI Taxonomy" id="259542"/>
    <lineage>
        <taxon>Eukaryota</taxon>
        <taxon>Metazoa</taxon>
        <taxon>Spiralia</taxon>
        <taxon>Lophotrochozoa</taxon>
        <taxon>Mollusca</taxon>
        <taxon>Gastropoda</taxon>
        <taxon>Heterobranchia</taxon>
        <taxon>Euthyneura</taxon>
        <taxon>Panpulmonata</taxon>
        <taxon>Sacoglossa</taxon>
        <taxon>Placobranchoidea</taxon>
        <taxon>Plakobranchidae</taxon>
        <taxon>Plakobranchus</taxon>
    </lineage>
</organism>
<dbReference type="AlphaFoldDB" id="A0AAV3Y0N7"/>
<dbReference type="PROSITE" id="PS00344">
    <property type="entry name" value="GATA_ZN_FINGER_1"/>
    <property type="match status" value="1"/>
</dbReference>
<evidence type="ECO:0000256" key="5">
    <source>
        <dbReference type="ARBA" id="ARBA00022833"/>
    </source>
</evidence>
<evidence type="ECO:0000313" key="11">
    <source>
        <dbReference type="Proteomes" id="UP000735302"/>
    </source>
</evidence>
<name>A0AAV3Y0N7_9GAST</name>
<gene>
    <name evidence="10" type="ORF">PoB_000250700</name>
</gene>
<feature type="compositionally biased region" description="Basic and acidic residues" evidence="8">
    <location>
        <begin position="277"/>
        <end position="298"/>
    </location>
</feature>
<feature type="region of interest" description="Disordered" evidence="8">
    <location>
        <begin position="52"/>
        <end position="91"/>
    </location>
</feature>
<evidence type="ECO:0000256" key="4">
    <source>
        <dbReference type="ARBA" id="ARBA00022771"/>
    </source>
</evidence>
<dbReference type="GO" id="GO:0008270">
    <property type="term" value="F:zinc ion binding"/>
    <property type="evidence" value="ECO:0007669"/>
    <property type="project" value="UniProtKB-KW"/>
</dbReference>
<dbReference type="GO" id="GO:0006355">
    <property type="term" value="P:regulation of DNA-templated transcription"/>
    <property type="evidence" value="ECO:0007669"/>
    <property type="project" value="InterPro"/>
</dbReference>
<dbReference type="SUPFAM" id="SSF57716">
    <property type="entry name" value="Glucocorticoid receptor-like (DNA-binding domain)"/>
    <property type="match status" value="1"/>
</dbReference>
<accession>A0AAV3Y0N7</accession>
<sequence>MPFGVKPLCTSCKISYSPIWRKGASGEVLCNSCGLKQSSGISLSNISSNVKAETGPPIQTNAPVKNGSTQAPNSTSISSGSGMPVLRKSSRIKPTKKAPPVFAKSLSTKGKGRRVIFKKTPPSKAPPSVATFVTGESVFHKDQYYQVGDVVSLVDHDGGVYYAQLRGFLSDQYNEKSAVITWLLPTVHSPSNVFDPNTYILGPEEDLPRKMEFMEFVCHAPSDYFRARDAPYKTVSLEPNLCYIWTSIGPKVTVTPTIDEIFGMAPDTPAPTSTDKSVTKAKLERERMSREIARNKEKLRAERRQIKLESLDS</sequence>
<dbReference type="InterPro" id="IPR000679">
    <property type="entry name" value="Znf_GATA"/>
</dbReference>
<keyword evidence="3" id="KW-0479">Metal-binding</keyword>
<dbReference type="PANTHER" id="PTHR13340:SF2">
    <property type="entry name" value="GATA ZINC FINGER DOMAIN-CONTAINING PROTEIN 1"/>
    <property type="match status" value="1"/>
</dbReference>
<keyword evidence="11" id="KW-1185">Reference proteome</keyword>
<comment type="subcellular location">
    <subcellularLocation>
        <location evidence="1">Nucleus</location>
    </subcellularLocation>
</comment>
<evidence type="ECO:0000256" key="1">
    <source>
        <dbReference type="ARBA" id="ARBA00004123"/>
    </source>
</evidence>
<evidence type="ECO:0000313" key="10">
    <source>
        <dbReference type="EMBL" id="GFN76001.1"/>
    </source>
</evidence>
<dbReference type="GO" id="GO:0043565">
    <property type="term" value="F:sequence-specific DNA binding"/>
    <property type="evidence" value="ECO:0007669"/>
    <property type="project" value="InterPro"/>
</dbReference>
<dbReference type="PROSITE" id="PS50114">
    <property type="entry name" value="GATA_ZN_FINGER_2"/>
    <property type="match status" value="1"/>
</dbReference>
<evidence type="ECO:0000256" key="8">
    <source>
        <dbReference type="SAM" id="MobiDB-lite"/>
    </source>
</evidence>
<proteinExistence type="predicted"/>
<reference evidence="10 11" key="1">
    <citation type="journal article" date="2021" name="Elife">
        <title>Chloroplast acquisition without the gene transfer in kleptoplastic sea slugs, Plakobranchus ocellatus.</title>
        <authorList>
            <person name="Maeda T."/>
            <person name="Takahashi S."/>
            <person name="Yoshida T."/>
            <person name="Shimamura S."/>
            <person name="Takaki Y."/>
            <person name="Nagai Y."/>
            <person name="Toyoda A."/>
            <person name="Suzuki Y."/>
            <person name="Arimoto A."/>
            <person name="Ishii H."/>
            <person name="Satoh N."/>
            <person name="Nishiyama T."/>
            <person name="Hasebe M."/>
            <person name="Maruyama T."/>
            <person name="Minagawa J."/>
            <person name="Obokata J."/>
            <person name="Shigenobu S."/>
        </authorList>
    </citation>
    <scope>NUCLEOTIDE SEQUENCE [LARGE SCALE GENOMIC DNA]</scope>
</reference>
<dbReference type="InterPro" id="IPR013088">
    <property type="entry name" value="Znf_NHR/GATA"/>
</dbReference>
<keyword evidence="4 7" id="KW-0863">Zinc-finger</keyword>
<dbReference type="GO" id="GO:0006325">
    <property type="term" value="P:chromatin organization"/>
    <property type="evidence" value="ECO:0007669"/>
    <property type="project" value="TreeGrafter"/>
</dbReference>
<dbReference type="InterPro" id="IPR039050">
    <property type="entry name" value="GATAD1"/>
</dbReference>
<evidence type="ECO:0000256" key="7">
    <source>
        <dbReference type="PROSITE-ProRule" id="PRU00094"/>
    </source>
</evidence>
<dbReference type="Pfam" id="PF00320">
    <property type="entry name" value="GATA"/>
    <property type="match status" value="1"/>
</dbReference>
<keyword evidence="5" id="KW-0862">Zinc</keyword>
<evidence type="ECO:0000256" key="2">
    <source>
        <dbReference type="ARBA" id="ARBA00014943"/>
    </source>
</evidence>
<dbReference type="EMBL" id="BLXT01000311">
    <property type="protein sequence ID" value="GFN76001.1"/>
    <property type="molecule type" value="Genomic_DNA"/>
</dbReference>
<dbReference type="GO" id="GO:0005634">
    <property type="term" value="C:nucleus"/>
    <property type="evidence" value="ECO:0007669"/>
    <property type="project" value="UniProtKB-SubCell"/>
</dbReference>
<feature type="region of interest" description="Disordered" evidence="8">
    <location>
        <begin position="264"/>
        <end position="298"/>
    </location>
</feature>
<evidence type="ECO:0000256" key="3">
    <source>
        <dbReference type="ARBA" id="ARBA00022723"/>
    </source>
</evidence>
<dbReference type="Proteomes" id="UP000735302">
    <property type="component" value="Unassembled WGS sequence"/>
</dbReference>
<protein>
    <recommendedName>
        <fullName evidence="2">GATA zinc finger domain-containing protein 1</fullName>
    </recommendedName>
</protein>
<dbReference type="SMART" id="SM00401">
    <property type="entry name" value="ZnF_GATA"/>
    <property type="match status" value="1"/>
</dbReference>
<evidence type="ECO:0000259" key="9">
    <source>
        <dbReference type="PROSITE" id="PS50114"/>
    </source>
</evidence>
<comment type="caution">
    <text evidence="10">The sequence shown here is derived from an EMBL/GenBank/DDBJ whole genome shotgun (WGS) entry which is preliminary data.</text>
</comment>
<feature type="domain" description="GATA-type" evidence="9">
    <location>
        <begin position="9"/>
        <end position="35"/>
    </location>
</feature>
<dbReference type="Gene3D" id="3.30.50.10">
    <property type="entry name" value="Erythroid Transcription Factor GATA-1, subunit A"/>
    <property type="match status" value="1"/>
</dbReference>